<organism evidence="1 2">
    <name type="scientific">Triticum urartu</name>
    <name type="common">Red wild einkorn</name>
    <name type="synonym">Crithodium urartu</name>
    <dbReference type="NCBI Taxonomy" id="4572"/>
    <lineage>
        <taxon>Eukaryota</taxon>
        <taxon>Viridiplantae</taxon>
        <taxon>Streptophyta</taxon>
        <taxon>Embryophyta</taxon>
        <taxon>Tracheophyta</taxon>
        <taxon>Spermatophyta</taxon>
        <taxon>Magnoliopsida</taxon>
        <taxon>Liliopsida</taxon>
        <taxon>Poales</taxon>
        <taxon>Poaceae</taxon>
        <taxon>BOP clade</taxon>
        <taxon>Pooideae</taxon>
        <taxon>Triticodae</taxon>
        <taxon>Triticeae</taxon>
        <taxon>Triticinae</taxon>
        <taxon>Triticum</taxon>
    </lineage>
</organism>
<name>A0A8R7PT92_TRIUA</name>
<dbReference type="Proteomes" id="UP000015106">
    <property type="component" value="Chromosome 3"/>
</dbReference>
<evidence type="ECO:0000313" key="1">
    <source>
        <dbReference type="EnsemblPlants" id="TuG1812G0300002698.01.T01.cds423424"/>
    </source>
</evidence>
<protein>
    <submittedName>
        <fullName evidence="1">Uncharacterized protein</fullName>
    </submittedName>
</protein>
<dbReference type="EnsemblPlants" id="TuG1812G0300002698.01.T01">
    <property type="protein sequence ID" value="TuG1812G0300002698.01.T01.cds423424"/>
    <property type="gene ID" value="TuG1812G0300002698.01"/>
</dbReference>
<dbReference type="AlphaFoldDB" id="A0A8R7PT92"/>
<reference evidence="1" key="2">
    <citation type="submission" date="2018-03" db="EMBL/GenBank/DDBJ databases">
        <title>The Triticum urartu genome reveals the dynamic nature of wheat genome evolution.</title>
        <authorList>
            <person name="Ling H."/>
            <person name="Ma B."/>
            <person name="Shi X."/>
            <person name="Liu H."/>
            <person name="Dong L."/>
            <person name="Sun H."/>
            <person name="Cao Y."/>
            <person name="Gao Q."/>
            <person name="Zheng S."/>
            <person name="Li Y."/>
            <person name="Yu Y."/>
            <person name="Du H."/>
            <person name="Qi M."/>
            <person name="Li Y."/>
            <person name="Yu H."/>
            <person name="Cui Y."/>
            <person name="Wang N."/>
            <person name="Chen C."/>
            <person name="Wu H."/>
            <person name="Zhao Y."/>
            <person name="Zhang J."/>
            <person name="Li Y."/>
            <person name="Zhou W."/>
            <person name="Zhang B."/>
            <person name="Hu W."/>
            <person name="Eijk M."/>
            <person name="Tang J."/>
            <person name="Witsenboer H."/>
            <person name="Zhao S."/>
            <person name="Li Z."/>
            <person name="Zhang A."/>
            <person name="Wang D."/>
            <person name="Liang C."/>
        </authorList>
    </citation>
    <scope>NUCLEOTIDE SEQUENCE [LARGE SCALE GENOMIC DNA]</scope>
    <source>
        <strain evidence="1">cv. G1812</strain>
    </source>
</reference>
<sequence length="50" mass="6031">PSTPLYFRRHCPLDYLLKVHKSIYMEQCASLYFRRHCPLLPLPSWCYSIS</sequence>
<evidence type="ECO:0000313" key="2">
    <source>
        <dbReference type="Proteomes" id="UP000015106"/>
    </source>
</evidence>
<reference evidence="2" key="1">
    <citation type="journal article" date="2013" name="Nature">
        <title>Draft genome of the wheat A-genome progenitor Triticum urartu.</title>
        <authorList>
            <person name="Ling H.Q."/>
            <person name="Zhao S."/>
            <person name="Liu D."/>
            <person name="Wang J."/>
            <person name="Sun H."/>
            <person name="Zhang C."/>
            <person name="Fan H."/>
            <person name="Li D."/>
            <person name="Dong L."/>
            <person name="Tao Y."/>
            <person name="Gao C."/>
            <person name="Wu H."/>
            <person name="Li Y."/>
            <person name="Cui Y."/>
            <person name="Guo X."/>
            <person name="Zheng S."/>
            <person name="Wang B."/>
            <person name="Yu K."/>
            <person name="Liang Q."/>
            <person name="Yang W."/>
            <person name="Lou X."/>
            <person name="Chen J."/>
            <person name="Feng M."/>
            <person name="Jian J."/>
            <person name="Zhang X."/>
            <person name="Luo G."/>
            <person name="Jiang Y."/>
            <person name="Liu J."/>
            <person name="Wang Z."/>
            <person name="Sha Y."/>
            <person name="Zhang B."/>
            <person name="Wu H."/>
            <person name="Tang D."/>
            <person name="Shen Q."/>
            <person name="Xue P."/>
            <person name="Zou S."/>
            <person name="Wang X."/>
            <person name="Liu X."/>
            <person name="Wang F."/>
            <person name="Yang Y."/>
            <person name="An X."/>
            <person name="Dong Z."/>
            <person name="Zhang K."/>
            <person name="Zhang X."/>
            <person name="Luo M.C."/>
            <person name="Dvorak J."/>
            <person name="Tong Y."/>
            <person name="Wang J."/>
            <person name="Yang H."/>
            <person name="Li Z."/>
            <person name="Wang D."/>
            <person name="Zhang A."/>
            <person name="Wang J."/>
        </authorList>
    </citation>
    <scope>NUCLEOTIDE SEQUENCE</scope>
    <source>
        <strain evidence="2">cv. G1812</strain>
    </source>
</reference>
<proteinExistence type="predicted"/>
<keyword evidence="2" id="KW-1185">Reference proteome</keyword>
<dbReference type="Gramene" id="TuG1812G0300002698.01.T01">
    <property type="protein sequence ID" value="TuG1812G0300002698.01.T01.cds423424"/>
    <property type="gene ID" value="TuG1812G0300002698.01"/>
</dbReference>
<accession>A0A8R7PT92</accession>
<reference evidence="1" key="3">
    <citation type="submission" date="2022-06" db="UniProtKB">
        <authorList>
            <consortium name="EnsemblPlants"/>
        </authorList>
    </citation>
    <scope>IDENTIFICATION</scope>
</reference>